<dbReference type="AlphaFoldDB" id="A0A9N9DDM6"/>
<feature type="region of interest" description="Disordered" evidence="1">
    <location>
        <begin position="177"/>
        <end position="211"/>
    </location>
</feature>
<evidence type="ECO:0000256" key="1">
    <source>
        <dbReference type="SAM" id="MobiDB-lite"/>
    </source>
</evidence>
<dbReference type="EMBL" id="CAJVPL010003393">
    <property type="protein sequence ID" value="CAG8631758.1"/>
    <property type="molecule type" value="Genomic_DNA"/>
</dbReference>
<feature type="compositionally biased region" description="Basic and acidic residues" evidence="1">
    <location>
        <begin position="260"/>
        <end position="269"/>
    </location>
</feature>
<sequence length="315" mass="35388">MFFVLWLILPQTQGAILLYNSVVKPTFTDHEEEIDSALWIARERAKTTGMNWAKRGMQTLQQAWIEGYQKHDNNNNNSSETNNQSLGLNGYLQQGRAISYNLISLFYTSALSSLQQQSNDANNHEPPSPTIYSAHPVNTILPDDVFDASVSEQQAYLQEQRKQLEMMLHNLDQVEQEIQQREERANSSPSSSSAAATPSSTFYSTAPPTRTFVPDDYYSSGSIINNSAGGGRVRRRQTKVNNNRNKNASLHSDVEDGERDFESVARENDNADTYGSSNNDRLSQDREFRRQQTQALGLTSYLTGYFSRASASSST</sequence>
<reference evidence="2" key="1">
    <citation type="submission" date="2021-06" db="EMBL/GenBank/DDBJ databases">
        <authorList>
            <person name="Kallberg Y."/>
            <person name="Tangrot J."/>
            <person name="Rosling A."/>
        </authorList>
    </citation>
    <scope>NUCLEOTIDE SEQUENCE</scope>
    <source>
        <strain evidence="2">MT106</strain>
    </source>
</reference>
<feature type="compositionally biased region" description="Polar residues" evidence="1">
    <location>
        <begin position="239"/>
        <end position="250"/>
    </location>
</feature>
<gene>
    <name evidence="2" type="ORF">AGERDE_LOCUS10559</name>
</gene>
<organism evidence="2 3">
    <name type="scientific">Ambispora gerdemannii</name>
    <dbReference type="NCBI Taxonomy" id="144530"/>
    <lineage>
        <taxon>Eukaryota</taxon>
        <taxon>Fungi</taxon>
        <taxon>Fungi incertae sedis</taxon>
        <taxon>Mucoromycota</taxon>
        <taxon>Glomeromycotina</taxon>
        <taxon>Glomeromycetes</taxon>
        <taxon>Archaeosporales</taxon>
        <taxon>Ambisporaceae</taxon>
        <taxon>Ambispora</taxon>
    </lineage>
</organism>
<feature type="region of interest" description="Disordered" evidence="1">
    <location>
        <begin position="223"/>
        <end position="289"/>
    </location>
</feature>
<name>A0A9N9DDM6_9GLOM</name>
<keyword evidence="3" id="KW-1185">Reference proteome</keyword>
<feature type="region of interest" description="Disordered" evidence="1">
    <location>
        <begin position="117"/>
        <end position="136"/>
    </location>
</feature>
<comment type="caution">
    <text evidence="2">The sequence shown here is derived from an EMBL/GenBank/DDBJ whole genome shotgun (WGS) entry which is preliminary data.</text>
</comment>
<accession>A0A9N9DDM6</accession>
<feature type="compositionally biased region" description="Polar residues" evidence="1">
    <location>
        <begin position="271"/>
        <end position="281"/>
    </location>
</feature>
<evidence type="ECO:0000313" key="3">
    <source>
        <dbReference type="Proteomes" id="UP000789831"/>
    </source>
</evidence>
<dbReference type="OrthoDB" id="434647at2759"/>
<feature type="compositionally biased region" description="Low complexity" evidence="1">
    <location>
        <begin position="187"/>
        <end position="209"/>
    </location>
</feature>
<evidence type="ECO:0000313" key="2">
    <source>
        <dbReference type="EMBL" id="CAG8631758.1"/>
    </source>
</evidence>
<protein>
    <submittedName>
        <fullName evidence="2">7923_t:CDS:1</fullName>
    </submittedName>
</protein>
<proteinExistence type="predicted"/>
<dbReference type="Proteomes" id="UP000789831">
    <property type="component" value="Unassembled WGS sequence"/>
</dbReference>